<dbReference type="AlphaFoldDB" id="A0A1V4BRH5"/>
<comment type="similarity">
    <text evidence="9">Belongs to the MntA antitoxin family.</text>
</comment>
<dbReference type="EMBL" id="MVGR01000004">
    <property type="protein sequence ID" value="OPF17028.1"/>
    <property type="molecule type" value="Genomic_DNA"/>
</dbReference>
<feature type="domain" description="Polymerase nucleotidyl transferase" evidence="10">
    <location>
        <begin position="37"/>
        <end position="111"/>
    </location>
</feature>
<evidence type="ECO:0000313" key="12">
    <source>
        <dbReference type="Proteomes" id="UP000189835"/>
    </source>
</evidence>
<dbReference type="GO" id="GO:0046872">
    <property type="term" value="F:metal ion binding"/>
    <property type="evidence" value="ECO:0007669"/>
    <property type="project" value="UniProtKB-KW"/>
</dbReference>
<dbReference type="Proteomes" id="UP000189835">
    <property type="component" value="Unassembled WGS sequence"/>
</dbReference>
<keyword evidence="8" id="KW-0460">Magnesium</keyword>
<dbReference type="Gene3D" id="3.30.460.10">
    <property type="entry name" value="Beta Polymerase, domain 2"/>
    <property type="match status" value="1"/>
</dbReference>
<comment type="caution">
    <text evidence="11">The sequence shown here is derived from an EMBL/GenBank/DDBJ whole genome shotgun (WGS) entry which is preliminary data.</text>
</comment>
<name>A0A1V4BRH5_MICAE</name>
<evidence type="ECO:0000256" key="5">
    <source>
        <dbReference type="ARBA" id="ARBA00022723"/>
    </source>
</evidence>
<proteinExistence type="inferred from homology"/>
<evidence type="ECO:0000256" key="1">
    <source>
        <dbReference type="ARBA" id="ARBA00001946"/>
    </source>
</evidence>
<evidence type="ECO:0000256" key="7">
    <source>
        <dbReference type="ARBA" id="ARBA00022840"/>
    </source>
</evidence>
<keyword evidence="4" id="KW-0548">Nucleotidyltransferase</keyword>
<evidence type="ECO:0000256" key="8">
    <source>
        <dbReference type="ARBA" id="ARBA00022842"/>
    </source>
</evidence>
<reference evidence="11 12" key="1">
    <citation type="submission" date="2017-02" db="EMBL/GenBank/DDBJ databases">
        <title>Genome sequence of Microcystis aeruginosa KW.</title>
        <authorList>
            <person name="Oh H.-M."/>
            <person name="Ahn C.-Y."/>
            <person name="Jeong H."/>
            <person name="Srivastava A."/>
            <person name="Lee H.-G."/>
            <person name="Kang S.-R."/>
        </authorList>
    </citation>
    <scope>NUCLEOTIDE SEQUENCE [LARGE SCALE GENOMIC DNA]</scope>
    <source>
        <strain evidence="11 12">KW</strain>
    </source>
</reference>
<gene>
    <name evidence="11" type="ORF">B1L04_13115</name>
</gene>
<keyword evidence="3" id="KW-0808">Transferase</keyword>
<evidence type="ECO:0000256" key="2">
    <source>
        <dbReference type="ARBA" id="ARBA00022649"/>
    </source>
</evidence>
<sequence>MISVFVSLAIILLKSENRSLITGDREVKKLKIELPQQIISEFCQKWQISEMCLFGSVLREDFRPDSDIDILVSFQDSVSWGLLEFSRMKRELENLLGRKVDLLTKKSIEQSHNWIRQREILGTAQGIYVAG</sequence>
<evidence type="ECO:0000256" key="3">
    <source>
        <dbReference type="ARBA" id="ARBA00022679"/>
    </source>
</evidence>
<comment type="cofactor">
    <cofactor evidence="1">
        <name>Mg(2+)</name>
        <dbReference type="ChEBI" id="CHEBI:18420"/>
    </cofactor>
</comment>
<evidence type="ECO:0000256" key="6">
    <source>
        <dbReference type="ARBA" id="ARBA00022741"/>
    </source>
</evidence>
<dbReference type="InterPro" id="IPR052038">
    <property type="entry name" value="Type-VII_TA_antitoxin"/>
</dbReference>
<keyword evidence="7" id="KW-0067">ATP-binding</keyword>
<dbReference type="CDD" id="cd05403">
    <property type="entry name" value="NT_KNTase_like"/>
    <property type="match status" value="1"/>
</dbReference>
<keyword evidence="5" id="KW-0479">Metal-binding</keyword>
<evidence type="ECO:0000259" key="10">
    <source>
        <dbReference type="Pfam" id="PF01909"/>
    </source>
</evidence>
<organism evidence="11 12">
    <name type="scientific">Microcystis aeruginosa KW</name>
    <dbReference type="NCBI Taxonomy" id="1960155"/>
    <lineage>
        <taxon>Bacteria</taxon>
        <taxon>Bacillati</taxon>
        <taxon>Cyanobacteriota</taxon>
        <taxon>Cyanophyceae</taxon>
        <taxon>Oscillatoriophycideae</taxon>
        <taxon>Chroococcales</taxon>
        <taxon>Microcystaceae</taxon>
        <taxon>Microcystis</taxon>
    </lineage>
</organism>
<dbReference type="InterPro" id="IPR002934">
    <property type="entry name" value="Polymerase_NTP_transf_dom"/>
</dbReference>
<protein>
    <submittedName>
        <fullName evidence="11">DNA polymerase subunit beta</fullName>
    </submittedName>
</protein>
<dbReference type="PANTHER" id="PTHR33571:SF12">
    <property type="entry name" value="BSL3053 PROTEIN"/>
    <property type="match status" value="1"/>
</dbReference>
<evidence type="ECO:0000256" key="9">
    <source>
        <dbReference type="ARBA" id="ARBA00038276"/>
    </source>
</evidence>
<evidence type="ECO:0000256" key="4">
    <source>
        <dbReference type="ARBA" id="ARBA00022695"/>
    </source>
</evidence>
<dbReference type="GO" id="GO:0016779">
    <property type="term" value="F:nucleotidyltransferase activity"/>
    <property type="evidence" value="ECO:0007669"/>
    <property type="project" value="UniProtKB-KW"/>
</dbReference>
<keyword evidence="6" id="KW-0547">Nucleotide-binding</keyword>
<dbReference type="InterPro" id="IPR043519">
    <property type="entry name" value="NT_sf"/>
</dbReference>
<evidence type="ECO:0000313" key="11">
    <source>
        <dbReference type="EMBL" id="OPF17028.1"/>
    </source>
</evidence>
<dbReference type="RefSeq" id="WP_079207901.1">
    <property type="nucleotide sequence ID" value="NZ_MVGR01000004.1"/>
</dbReference>
<keyword evidence="2" id="KW-1277">Toxin-antitoxin system</keyword>
<dbReference type="PANTHER" id="PTHR33571">
    <property type="entry name" value="SSL8005 PROTEIN"/>
    <property type="match status" value="1"/>
</dbReference>
<dbReference type="GO" id="GO:0005524">
    <property type="term" value="F:ATP binding"/>
    <property type="evidence" value="ECO:0007669"/>
    <property type="project" value="UniProtKB-KW"/>
</dbReference>
<accession>A0A1V4BRH5</accession>
<dbReference type="Pfam" id="PF01909">
    <property type="entry name" value="NTP_transf_2"/>
    <property type="match status" value="1"/>
</dbReference>
<dbReference type="SUPFAM" id="SSF81301">
    <property type="entry name" value="Nucleotidyltransferase"/>
    <property type="match status" value="1"/>
</dbReference>